<evidence type="ECO:0000313" key="2">
    <source>
        <dbReference type="Proteomes" id="UP000683511"/>
    </source>
</evidence>
<reference evidence="1" key="1">
    <citation type="submission" date="2017-04" db="EMBL/GenBank/DDBJ databases">
        <title>Genome deletions in a multicellular cyanobacterial endosymbiont for morphological adaptation in marine diatoms.</title>
        <authorList>
            <person name="Wang Y."/>
            <person name="Gao H."/>
            <person name="Li R."/>
            <person name="Xu X."/>
        </authorList>
    </citation>
    <scope>NUCLEOTIDE SEQUENCE</scope>
    <source>
        <strain evidence="1">FACHB 800</strain>
    </source>
</reference>
<evidence type="ECO:0000313" key="1">
    <source>
        <dbReference type="EMBL" id="QXE22976.1"/>
    </source>
</evidence>
<sequence length="40" mass="4708">MQNIFNNLGCYGWSEGMKMPSREYSQSKIQTWYDCVSVLI</sequence>
<proteinExistence type="predicted"/>
<keyword evidence="2" id="KW-1185">Reference proteome</keyword>
<dbReference type="EMBL" id="CP021056">
    <property type="protein sequence ID" value="QXE22976.1"/>
    <property type="molecule type" value="Genomic_DNA"/>
</dbReference>
<organism evidence="1 2">
    <name type="scientific">Richelia sinica FACHB-800</name>
    <dbReference type="NCBI Taxonomy" id="1357546"/>
    <lineage>
        <taxon>Bacteria</taxon>
        <taxon>Bacillati</taxon>
        <taxon>Cyanobacteriota</taxon>
        <taxon>Cyanophyceae</taxon>
        <taxon>Nostocales</taxon>
        <taxon>Nostocaceae</taxon>
        <taxon>Richelia</taxon>
    </lineage>
</organism>
<dbReference type="AlphaFoldDB" id="A0A975T7T0"/>
<dbReference type="Proteomes" id="UP000683511">
    <property type="component" value="Chromosome"/>
</dbReference>
<gene>
    <name evidence="1" type="ORF">B6N60_01663</name>
</gene>
<accession>A0A975T7T0</accession>
<protein>
    <submittedName>
        <fullName evidence="1">Uncharacterized protein</fullName>
    </submittedName>
</protein>
<dbReference type="KEGG" id="rsin:B6N60_01663"/>
<name>A0A975T7T0_9NOST</name>